<accession>Q6IGK6</accession>
<proteinExistence type="predicted"/>
<evidence type="ECO:0000313" key="1">
    <source>
        <dbReference type="EMBL" id="DAA02458.1"/>
    </source>
</evidence>
<dbReference type="AlphaFoldDB" id="Q6IGK6"/>
<reference evidence="1" key="1">
    <citation type="journal article" date="2003" name="Genome Biol.">
        <title>An integrated gene annotation and transcriptional profiling approach towards the full gene content of the Drosophila genome.</title>
        <authorList>
            <person name="Hild M."/>
            <person name="Beckmann B."/>
            <person name="Haas S.A."/>
            <person name="Koch B."/>
            <person name="Solovyev V."/>
            <person name="Busold C."/>
            <person name="Fellenberg K."/>
            <person name="Boutros M."/>
            <person name="Vingron M."/>
            <person name="Sauer F."/>
            <person name="Hoheisel J.D."/>
            <person name="Paro R."/>
        </authorList>
    </citation>
    <scope>NUCLEOTIDE SEQUENCE</scope>
</reference>
<sequence length="288" mass="31537">MAHQLPLSCCSCCRWQDIDTADRRPPTTDTRPVTTHKVAGCSCCSCCSCCWSCLLLCLIVGHNCDPAIYEYDFGSEGVGIGGGEAQVGLTLAPQLIARLTTEIDGSLAKVARLLATAPAKRRQICNLPRIWGSGSTPGAIYQTVWQPAPTIITSRCRAPLSAGQQQQTIKQIGTRICSMFRATKAAIKFFFPGTQQQIGRQDIQDKDVEEDSCSYFIRNDADRTMRSCMSWLPARRLRHPSFPSHPCTSQPFPYSCPLLASFACSAVRVDGRSGLWVDISDAKGQHQV</sequence>
<protein>
    <submittedName>
        <fullName evidence="1">HDC06063</fullName>
    </submittedName>
</protein>
<name>Q6IGK6_DROME</name>
<dbReference type="EMBL" id="BK003760">
    <property type="protein sequence ID" value="DAA02458.1"/>
    <property type="molecule type" value="Genomic_DNA"/>
</dbReference>
<organism evidence="1">
    <name type="scientific">Drosophila melanogaster</name>
    <name type="common">Fruit fly</name>
    <dbReference type="NCBI Taxonomy" id="7227"/>
    <lineage>
        <taxon>Eukaryota</taxon>
        <taxon>Metazoa</taxon>
        <taxon>Ecdysozoa</taxon>
        <taxon>Arthropoda</taxon>
        <taxon>Hexapoda</taxon>
        <taxon>Insecta</taxon>
        <taxon>Pterygota</taxon>
        <taxon>Neoptera</taxon>
        <taxon>Endopterygota</taxon>
        <taxon>Diptera</taxon>
        <taxon>Brachycera</taxon>
        <taxon>Muscomorpha</taxon>
        <taxon>Ephydroidea</taxon>
        <taxon>Drosophilidae</taxon>
        <taxon>Drosophila</taxon>
        <taxon>Sophophora</taxon>
    </lineage>
</organism>
<gene>
    <name evidence="1" type="ORF">HDC06063</name>
</gene>